<dbReference type="Gene3D" id="1.20.120.1810">
    <property type="match status" value="1"/>
</dbReference>
<dbReference type="KEGG" id="kme:H0A61_02477"/>
<dbReference type="Pfam" id="PF04539">
    <property type="entry name" value="Sigma70_r3"/>
    <property type="match status" value="1"/>
</dbReference>
<dbReference type="InterPro" id="IPR014322">
    <property type="entry name" value="RNA_pol_sigma-B/F/G"/>
</dbReference>
<dbReference type="GO" id="GO:0006352">
    <property type="term" value="P:DNA-templated transcription initiation"/>
    <property type="evidence" value="ECO:0007669"/>
    <property type="project" value="InterPro"/>
</dbReference>
<dbReference type="EMBL" id="CP059066">
    <property type="protein sequence ID" value="QSQ10085.1"/>
    <property type="molecule type" value="Genomic_DNA"/>
</dbReference>
<dbReference type="Gene3D" id="1.10.10.10">
    <property type="entry name" value="Winged helix-like DNA-binding domain superfamily/Winged helix DNA-binding domain"/>
    <property type="match status" value="2"/>
</dbReference>
<dbReference type="InterPro" id="IPR001387">
    <property type="entry name" value="Cro/C1-type_HTH"/>
</dbReference>
<evidence type="ECO:0000256" key="7">
    <source>
        <dbReference type="RuleBase" id="RU362124"/>
    </source>
</evidence>
<dbReference type="Proteomes" id="UP000662904">
    <property type="component" value="Chromosome"/>
</dbReference>
<evidence type="ECO:0000256" key="1">
    <source>
        <dbReference type="ARBA" id="ARBA00007788"/>
    </source>
</evidence>
<dbReference type="SUPFAM" id="SSF88659">
    <property type="entry name" value="Sigma3 and sigma4 domains of RNA polymerase sigma factors"/>
    <property type="match status" value="2"/>
</dbReference>
<dbReference type="InterPro" id="IPR036388">
    <property type="entry name" value="WH-like_DNA-bd_sf"/>
</dbReference>
<evidence type="ECO:0000259" key="8">
    <source>
        <dbReference type="PROSITE" id="PS50943"/>
    </source>
</evidence>
<dbReference type="PRINTS" id="PR00046">
    <property type="entry name" value="SIGMA70FCT"/>
</dbReference>
<evidence type="ECO:0000256" key="5">
    <source>
        <dbReference type="ARBA" id="ARBA00023125"/>
    </source>
</evidence>
<dbReference type="NCBIfam" id="TIGR02885">
    <property type="entry name" value="spore_sigF"/>
    <property type="match status" value="1"/>
</dbReference>
<dbReference type="Pfam" id="PF04545">
    <property type="entry name" value="Sigma70_r4"/>
    <property type="match status" value="1"/>
</dbReference>
<name>A0A8A0RNV9_9FIRM</name>
<keyword evidence="4 7" id="KW-0731">Sigma factor</keyword>
<dbReference type="SUPFAM" id="SSF88946">
    <property type="entry name" value="Sigma2 domain of RNA polymerase sigma factors"/>
    <property type="match status" value="1"/>
</dbReference>
<dbReference type="NCBIfam" id="TIGR02937">
    <property type="entry name" value="sigma70-ECF"/>
    <property type="match status" value="1"/>
</dbReference>
<keyword evidence="6 7" id="KW-0804">Transcription</keyword>
<dbReference type="InterPro" id="IPR014284">
    <property type="entry name" value="RNA_pol_sigma-70_dom"/>
</dbReference>
<keyword evidence="5 7" id="KW-0238">DNA-binding</keyword>
<comment type="similarity">
    <text evidence="1 7">Belongs to the sigma-70 factor family.</text>
</comment>
<evidence type="ECO:0000256" key="3">
    <source>
        <dbReference type="ARBA" id="ARBA00023015"/>
    </source>
</evidence>
<dbReference type="GO" id="GO:0003677">
    <property type="term" value="F:DNA binding"/>
    <property type="evidence" value="ECO:0007669"/>
    <property type="project" value="UniProtKB-KW"/>
</dbReference>
<reference evidence="9" key="1">
    <citation type="submission" date="2020-07" db="EMBL/GenBank/DDBJ databases">
        <title>Koleobacter methoxysyntrophicus gen. nov., sp. nov., a novel anaerobic bacterium isolated from deep subsurface oil field and proposal of Koleobacterales ord. nov. in the phylum Firmicutes.</title>
        <authorList>
            <person name="Sakamoto S."/>
            <person name="Tamaki H."/>
        </authorList>
    </citation>
    <scope>NUCLEOTIDE SEQUENCE</scope>
    <source>
        <strain evidence="9">NRmbB1</strain>
    </source>
</reference>
<dbReference type="PROSITE" id="PS00715">
    <property type="entry name" value="SIGMA70_1"/>
    <property type="match status" value="1"/>
</dbReference>
<gene>
    <name evidence="9" type="primary">sigF</name>
    <name evidence="9" type="ORF">H0A61_02477</name>
</gene>
<dbReference type="NCBIfam" id="NF004052">
    <property type="entry name" value="PRK05572.1"/>
    <property type="match status" value="1"/>
</dbReference>
<dbReference type="InterPro" id="IPR007630">
    <property type="entry name" value="RNA_pol_sigma70_r4"/>
</dbReference>
<protein>
    <recommendedName>
        <fullName evidence="7">RNA polymerase sigma factor</fullName>
    </recommendedName>
</protein>
<dbReference type="InterPro" id="IPR050239">
    <property type="entry name" value="Sigma-70_RNA_pol_init_factors"/>
</dbReference>
<dbReference type="PIRSF" id="PIRSF000770">
    <property type="entry name" value="RNA_pol_sigma-SigE/K"/>
    <property type="match status" value="1"/>
</dbReference>
<sequence>MKMENTIQLLKRAQRGDKTARNMVIQANMGLIWNVVRRFESRGYEKDELFQIGCIGLIKAIDNFDFNYKVKFSTYAVPMIVGEIRRFLRDDNPIRVSRSVKEIASKIIKFKEELLKEKGREPTINEIAEKLGVELEEVILALESSQKISSLDEVVYQDDGSPIYAIDKISDENKEIGWVEKIVLKDALRKLSPRERKIIFFRYFKDKTQTEIAEILGISQVQVSRIEKKIIEKIKKEFLSEA</sequence>
<evidence type="ECO:0000256" key="2">
    <source>
        <dbReference type="ARBA" id="ARBA00022969"/>
    </source>
</evidence>
<dbReference type="InterPro" id="IPR000943">
    <property type="entry name" value="RNA_pol_sigma70"/>
</dbReference>
<dbReference type="PROSITE" id="PS00716">
    <property type="entry name" value="SIGMA70_2"/>
    <property type="match status" value="1"/>
</dbReference>
<accession>A0A8A0RNV9</accession>
<evidence type="ECO:0000313" key="10">
    <source>
        <dbReference type="Proteomes" id="UP000662904"/>
    </source>
</evidence>
<evidence type="ECO:0000313" key="9">
    <source>
        <dbReference type="EMBL" id="QSQ10085.1"/>
    </source>
</evidence>
<keyword evidence="2" id="KW-0749">Sporulation</keyword>
<dbReference type="NCBIfam" id="TIGR02980">
    <property type="entry name" value="SigBFG"/>
    <property type="match status" value="1"/>
</dbReference>
<dbReference type="GO" id="GO:0016987">
    <property type="term" value="F:sigma factor activity"/>
    <property type="evidence" value="ECO:0007669"/>
    <property type="project" value="UniProtKB-KW"/>
</dbReference>
<dbReference type="InterPro" id="IPR013325">
    <property type="entry name" value="RNA_pol_sigma_r2"/>
</dbReference>
<feature type="domain" description="HTH cro/C1-type" evidence="8">
    <location>
        <begin position="205"/>
        <end position="228"/>
    </location>
</feature>
<keyword evidence="3 7" id="KW-0805">Transcription regulation</keyword>
<dbReference type="AlphaFoldDB" id="A0A8A0RNV9"/>
<dbReference type="PANTHER" id="PTHR30603:SF19">
    <property type="entry name" value="RNA POLYMERASE SIGMA-F FACTOR"/>
    <property type="match status" value="1"/>
</dbReference>
<dbReference type="GO" id="GO:0030435">
    <property type="term" value="P:sporulation resulting in formation of a cellular spore"/>
    <property type="evidence" value="ECO:0007669"/>
    <property type="project" value="UniProtKB-KW"/>
</dbReference>
<keyword evidence="10" id="KW-1185">Reference proteome</keyword>
<proteinExistence type="inferred from homology"/>
<dbReference type="PROSITE" id="PS50943">
    <property type="entry name" value="HTH_CROC1"/>
    <property type="match status" value="1"/>
</dbReference>
<dbReference type="PANTHER" id="PTHR30603">
    <property type="entry name" value="RNA POLYMERASE SIGMA FACTOR RPO"/>
    <property type="match status" value="1"/>
</dbReference>
<dbReference type="InterPro" id="IPR014236">
    <property type="entry name" value="RNA_pol_sigma-F"/>
</dbReference>
<dbReference type="InterPro" id="IPR007627">
    <property type="entry name" value="RNA_pol_sigma70_r2"/>
</dbReference>
<comment type="function">
    <text evidence="7">Sigma factors are initiation factors that promote the attachment of RNA polymerase to specific initiation sites and are then released.</text>
</comment>
<dbReference type="InterPro" id="IPR007624">
    <property type="entry name" value="RNA_pol_sigma70_r3"/>
</dbReference>
<dbReference type="InterPro" id="IPR013324">
    <property type="entry name" value="RNA_pol_sigma_r3/r4-like"/>
</dbReference>
<organism evidence="9 10">
    <name type="scientific">Koleobacter methoxysyntrophicus</name>
    <dbReference type="NCBI Taxonomy" id="2751313"/>
    <lineage>
        <taxon>Bacteria</taxon>
        <taxon>Bacillati</taxon>
        <taxon>Bacillota</taxon>
        <taxon>Clostridia</taxon>
        <taxon>Koleobacterales</taxon>
        <taxon>Koleobacteraceae</taxon>
        <taxon>Koleobacter</taxon>
    </lineage>
</organism>
<dbReference type="Pfam" id="PF04542">
    <property type="entry name" value="Sigma70_r2"/>
    <property type="match status" value="1"/>
</dbReference>
<evidence type="ECO:0000256" key="4">
    <source>
        <dbReference type="ARBA" id="ARBA00023082"/>
    </source>
</evidence>
<evidence type="ECO:0000256" key="6">
    <source>
        <dbReference type="ARBA" id="ARBA00023163"/>
    </source>
</evidence>
<dbReference type="CDD" id="cd06171">
    <property type="entry name" value="Sigma70_r4"/>
    <property type="match status" value="1"/>
</dbReference>